<evidence type="ECO:0000256" key="1">
    <source>
        <dbReference type="SAM" id="Phobius"/>
    </source>
</evidence>
<dbReference type="KEGG" id="saq:Sare_2132"/>
<gene>
    <name evidence="2" type="ordered locus">Sare_2132</name>
</gene>
<proteinExistence type="predicted"/>
<dbReference type="PATRIC" id="fig|391037.6.peg.2156"/>
<keyword evidence="1" id="KW-0812">Transmembrane</keyword>
<dbReference type="OrthoDB" id="3381270at2"/>
<accession>A8M0I7</accession>
<dbReference type="EMBL" id="CP000850">
    <property type="protein sequence ID" value="ABV97997.1"/>
    <property type="molecule type" value="Genomic_DNA"/>
</dbReference>
<protein>
    <submittedName>
        <fullName evidence="2">Uncharacterized protein</fullName>
    </submittedName>
</protein>
<keyword evidence="1" id="KW-1133">Transmembrane helix</keyword>
<organism evidence="2">
    <name type="scientific">Salinispora arenicola (strain CNS-205)</name>
    <dbReference type="NCBI Taxonomy" id="391037"/>
    <lineage>
        <taxon>Bacteria</taxon>
        <taxon>Bacillati</taxon>
        <taxon>Actinomycetota</taxon>
        <taxon>Actinomycetes</taxon>
        <taxon>Micromonosporales</taxon>
        <taxon>Micromonosporaceae</taxon>
        <taxon>Salinispora</taxon>
    </lineage>
</organism>
<reference evidence="2" key="1">
    <citation type="submission" date="2007-10" db="EMBL/GenBank/DDBJ databases">
        <title>Complete sequence of Salinispora arenicola CNS-205.</title>
        <authorList>
            <consortium name="US DOE Joint Genome Institute"/>
            <person name="Copeland A."/>
            <person name="Lucas S."/>
            <person name="Lapidus A."/>
            <person name="Barry K."/>
            <person name="Glavina del Rio T."/>
            <person name="Dalin E."/>
            <person name="Tice H."/>
            <person name="Pitluck S."/>
            <person name="Foster B."/>
            <person name="Schmutz J."/>
            <person name="Larimer F."/>
            <person name="Land M."/>
            <person name="Hauser L."/>
            <person name="Kyrpides N."/>
            <person name="Ivanova N."/>
            <person name="Jensen P.R."/>
            <person name="Moore B.S."/>
            <person name="Penn K."/>
            <person name="Jenkins C."/>
            <person name="Udwary D."/>
            <person name="Xiang L."/>
            <person name="Gontang E."/>
            <person name="Richardson P."/>
        </authorList>
    </citation>
    <scope>NUCLEOTIDE SEQUENCE [LARGE SCALE GENOMIC DNA]</scope>
    <source>
        <strain evidence="2">CNS-205</strain>
    </source>
</reference>
<dbReference type="AlphaFoldDB" id="A8M0I7"/>
<feature type="transmembrane region" description="Helical" evidence="1">
    <location>
        <begin position="44"/>
        <end position="64"/>
    </location>
</feature>
<sequence length="251" mass="25948">MILVVEEPHDEVAVLGKEDFTLPVTDAFIAGVHRGVRRRRVRRATAAGGAVAATAVAVTVVVTLTGSADLAFPRGSLTDSSAATSPTAAADPVHDRLDGYRVTVVPTGLRVGVSGNGSASYAVSKDRLHNDGTVPASSDHPTATTTLRTYVLPNGSNGLWISVLRPERTTAEADRAQITEWLTGWTIGEAEVIDTFALPAGRAALTRFEGSEASTHEVVIRTPDGVVIAVGGNGTVPVVDLMAVAAGVLPP</sequence>
<keyword evidence="1" id="KW-0472">Membrane</keyword>
<dbReference type="HOGENOM" id="CLU_1106493_0_0_11"/>
<evidence type="ECO:0000313" key="2">
    <source>
        <dbReference type="EMBL" id="ABV97997.1"/>
    </source>
</evidence>
<name>A8M0I7_SALAI</name>
<dbReference type="STRING" id="391037.Sare_2132"/>